<keyword evidence="2" id="KW-0812">Transmembrane</keyword>
<feature type="transmembrane region" description="Helical" evidence="2">
    <location>
        <begin position="73"/>
        <end position="93"/>
    </location>
</feature>
<evidence type="ECO:0000256" key="2">
    <source>
        <dbReference type="SAM" id="Phobius"/>
    </source>
</evidence>
<keyword evidence="4" id="KW-1185">Reference proteome</keyword>
<feature type="compositionally biased region" description="Basic and acidic residues" evidence="1">
    <location>
        <begin position="19"/>
        <end position="29"/>
    </location>
</feature>
<proteinExistence type="predicted"/>
<evidence type="ECO:0008006" key="5">
    <source>
        <dbReference type="Google" id="ProtNLM"/>
    </source>
</evidence>
<dbReference type="Proteomes" id="UP000432464">
    <property type="component" value="Unassembled WGS sequence"/>
</dbReference>
<keyword evidence="2" id="KW-0472">Membrane</keyword>
<name>A0A6I3L098_9NOCA</name>
<feature type="region of interest" description="Disordered" evidence="1">
    <location>
        <begin position="1"/>
        <end position="37"/>
    </location>
</feature>
<sequence>MSDQPQDLEYQVDAGQRNGRAEQFPDRARTTRSHAGESMVDARNWPGLILFALGIAALVATLAAAGYGFAGRAIVAGVICVVCLTLGAALVIIEHRRVKHREGRNLGDPGGH</sequence>
<evidence type="ECO:0000313" key="3">
    <source>
        <dbReference type="EMBL" id="MTE15702.1"/>
    </source>
</evidence>
<evidence type="ECO:0000313" key="4">
    <source>
        <dbReference type="Proteomes" id="UP000432464"/>
    </source>
</evidence>
<accession>A0A6I3L098</accession>
<reference evidence="3 4" key="1">
    <citation type="submission" date="2019-11" db="EMBL/GenBank/DDBJ databases">
        <title>Nocardia sp. nov. CT2-14 isolated from soil.</title>
        <authorList>
            <person name="Kanchanasin P."/>
            <person name="Tanasupawat S."/>
            <person name="Yuki M."/>
            <person name="Kudo T."/>
        </authorList>
    </citation>
    <scope>NUCLEOTIDE SEQUENCE [LARGE SCALE GENOMIC DNA]</scope>
    <source>
        <strain evidence="3 4">CT2-14</strain>
    </source>
</reference>
<dbReference type="EMBL" id="WMBB01000011">
    <property type="protein sequence ID" value="MTE15702.1"/>
    <property type="molecule type" value="Genomic_DNA"/>
</dbReference>
<protein>
    <recommendedName>
        <fullName evidence="5">UsfY protein</fullName>
    </recommendedName>
</protein>
<feature type="transmembrane region" description="Helical" evidence="2">
    <location>
        <begin position="48"/>
        <end position="67"/>
    </location>
</feature>
<gene>
    <name evidence="3" type="ORF">GLP40_23390</name>
</gene>
<dbReference type="RefSeq" id="WP_154790148.1">
    <property type="nucleotide sequence ID" value="NZ_WMBB01000011.1"/>
</dbReference>
<dbReference type="AlphaFoldDB" id="A0A6I3L098"/>
<organism evidence="3 4">
    <name type="scientific">Nocardia aurantiaca</name>
    <dbReference type="NCBI Taxonomy" id="2675850"/>
    <lineage>
        <taxon>Bacteria</taxon>
        <taxon>Bacillati</taxon>
        <taxon>Actinomycetota</taxon>
        <taxon>Actinomycetes</taxon>
        <taxon>Mycobacteriales</taxon>
        <taxon>Nocardiaceae</taxon>
        <taxon>Nocardia</taxon>
    </lineage>
</organism>
<comment type="caution">
    <text evidence="3">The sequence shown here is derived from an EMBL/GenBank/DDBJ whole genome shotgun (WGS) entry which is preliminary data.</text>
</comment>
<evidence type="ECO:0000256" key="1">
    <source>
        <dbReference type="SAM" id="MobiDB-lite"/>
    </source>
</evidence>
<keyword evidence="2" id="KW-1133">Transmembrane helix</keyword>